<accession>D7LKB1</accession>
<dbReference type="PANTHER" id="PTHR45631:SF97">
    <property type="entry name" value="LEUCINE-RICH REPEAT PROTEIN KINASE FAMILY PROTEIN"/>
    <property type="match status" value="1"/>
</dbReference>
<dbReference type="SUPFAM" id="SSF52058">
    <property type="entry name" value="L domain-like"/>
    <property type="match status" value="1"/>
</dbReference>
<evidence type="ECO:0000313" key="2">
    <source>
        <dbReference type="EMBL" id="EFH55453.1"/>
    </source>
</evidence>
<keyword evidence="1" id="KW-0472">Membrane</keyword>
<dbReference type="HOGENOM" id="CLU_1181626_0_0_1"/>
<gene>
    <name evidence="2" type="ORF">ARALYDRAFT_901858</name>
</gene>
<keyword evidence="3" id="KW-1185">Reference proteome</keyword>
<dbReference type="Gramene" id="scaffold_401359.1">
    <property type="protein sequence ID" value="scaffold_401359.1"/>
    <property type="gene ID" value="scaffold_401359.1"/>
</dbReference>
<dbReference type="STRING" id="81972.D7LKB1"/>
<protein>
    <submittedName>
        <fullName evidence="2">Uncharacterized protein</fullName>
    </submittedName>
</protein>
<evidence type="ECO:0000256" key="1">
    <source>
        <dbReference type="SAM" id="Phobius"/>
    </source>
</evidence>
<keyword evidence="1" id="KW-1133">Transmembrane helix</keyword>
<evidence type="ECO:0000313" key="3">
    <source>
        <dbReference type="Proteomes" id="UP000008694"/>
    </source>
</evidence>
<dbReference type="EMBL" id="GL348716">
    <property type="protein sequence ID" value="EFH55453.1"/>
    <property type="molecule type" value="Genomic_DNA"/>
</dbReference>
<dbReference type="PANTHER" id="PTHR45631">
    <property type="entry name" value="OS07G0107800 PROTEIN-RELATED"/>
    <property type="match status" value="1"/>
</dbReference>
<feature type="transmembrane region" description="Helical" evidence="1">
    <location>
        <begin position="12"/>
        <end position="31"/>
    </location>
</feature>
<feature type="transmembrane region" description="Helical" evidence="1">
    <location>
        <begin position="107"/>
        <end position="130"/>
    </location>
</feature>
<reference evidence="3" key="1">
    <citation type="journal article" date="2011" name="Nat. Genet.">
        <title>The Arabidopsis lyrata genome sequence and the basis of rapid genome size change.</title>
        <authorList>
            <person name="Hu T.T."/>
            <person name="Pattyn P."/>
            <person name="Bakker E.G."/>
            <person name="Cao J."/>
            <person name="Cheng J.-F."/>
            <person name="Clark R.M."/>
            <person name="Fahlgren N."/>
            <person name="Fawcett J.A."/>
            <person name="Grimwood J."/>
            <person name="Gundlach H."/>
            <person name="Haberer G."/>
            <person name="Hollister J.D."/>
            <person name="Ossowski S."/>
            <person name="Ottilar R.P."/>
            <person name="Salamov A.A."/>
            <person name="Schneeberger K."/>
            <person name="Spannagl M."/>
            <person name="Wang X."/>
            <person name="Yang L."/>
            <person name="Nasrallah M.E."/>
            <person name="Bergelson J."/>
            <person name="Carrington J.C."/>
            <person name="Gaut B.S."/>
            <person name="Schmutz J."/>
            <person name="Mayer K.F.X."/>
            <person name="Van de Peer Y."/>
            <person name="Grigoriev I.V."/>
            <person name="Nordborg M."/>
            <person name="Weigel D."/>
            <person name="Guo Y.-L."/>
        </authorList>
    </citation>
    <scope>NUCLEOTIDE SEQUENCE [LARGE SCALE GENOMIC DNA]</scope>
    <source>
        <strain evidence="3">cv. MN47</strain>
    </source>
</reference>
<name>D7LKB1_ARALL</name>
<sequence length="235" mass="26581">MYDSIIPCVNLTNFLIPLLSTYMAVAAMMNIQTAYGLDLRSKGLSGTIVPALQYLTELQRLNLCWNKLNASVPQALHDREKKGLQLMIKGNPKLCTDDRCKFKNKKILVPVVASVARLVLIIPLLVLIFMCTKKNMRKARNQQPIKSPILTTKIRFTNPKLQAMTNNFGRVIGEGGFRTVYHGFSRSIWKVLELAVSCVIPSSAGRPNMSHADNQLDECLLYENSKNLERFKDFY</sequence>
<dbReference type="AlphaFoldDB" id="D7LKB1"/>
<keyword evidence="1" id="KW-0812">Transmembrane</keyword>
<proteinExistence type="predicted"/>
<dbReference type="Gene3D" id="3.80.10.10">
    <property type="entry name" value="Ribonuclease Inhibitor"/>
    <property type="match status" value="1"/>
</dbReference>
<dbReference type="InterPro" id="IPR032675">
    <property type="entry name" value="LRR_dom_sf"/>
</dbReference>
<organism evidence="3">
    <name type="scientific">Arabidopsis lyrata subsp. lyrata</name>
    <name type="common">Lyre-leaved rock-cress</name>
    <dbReference type="NCBI Taxonomy" id="81972"/>
    <lineage>
        <taxon>Eukaryota</taxon>
        <taxon>Viridiplantae</taxon>
        <taxon>Streptophyta</taxon>
        <taxon>Embryophyta</taxon>
        <taxon>Tracheophyta</taxon>
        <taxon>Spermatophyta</taxon>
        <taxon>Magnoliopsida</taxon>
        <taxon>eudicotyledons</taxon>
        <taxon>Gunneridae</taxon>
        <taxon>Pentapetalae</taxon>
        <taxon>rosids</taxon>
        <taxon>malvids</taxon>
        <taxon>Brassicales</taxon>
        <taxon>Brassicaceae</taxon>
        <taxon>Camelineae</taxon>
        <taxon>Arabidopsis</taxon>
    </lineage>
</organism>
<dbReference type="Proteomes" id="UP000008694">
    <property type="component" value="Unassembled WGS sequence"/>
</dbReference>